<evidence type="ECO:0000256" key="5">
    <source>
        <dbReference type="SAM" id="Phobius"/>
    </source>
</evidence>
<keyword evidence="4 5" id="KW-0472">Membrane</keyword>
<keyword evidence="2 5" id="KW-0812">Transmembrane</keyword>
<comment type="subcellular location">
    <subcellularLocation>
        <location evidence="1">Membrane</location>
        <topology evidence="1">Multi-pass membrane protein</topology>
    </subcellularLocation>
</comment>
<dbReference type="STRING" id="6313.A0A0K0DMS3"/>
<sequence>MLCLIPHGPAVENTPVFQDRATSQNVLTSGQAFIHMIKAMLGTGLLSLPLAFKHSGLFMSNPAREGYQEFENEVRRESLTQISFLTCSFSYRSIPHGPAVENTPVFQDRATSQNVLTSGQAFIHMIKAMLGTGLLSLPLAFKHSGLFLGLILTVVICMICLYCMRQVVFAAHFVCSNPMLRNGRDRIDYANIMRGAVEMGPSWICHKGYFFNDVYLLNVMVHFCAFPFQFFNNNTSLRLSKAVWMLLILVPMLSVCSIRRLSILAPFAMIANAIYIVAVTIVLFFFVSDLRPVSSLPWFGRLSDLPLFFGTVMFAFEGVAVIMPIENRMRDPHAFIAWNGVLNSSCIVVLTIFSVTGFYGYLSLGDDVKDTATLNLPMTPFYQVIKLMFVACIMVSYPLQFYVPMERVEKWITRKIPVCRQTFYIYGTRYLGVLFTCAMAELVPHLALFISLMGAFSGASMALLFPPCIELLTCYAKQELTSSVWVKNIFLLCFAMLGFTTGTFAALSEIFKKMT</sequence>
<evidence type="ECO:0000256" key="1">
    <source>
        <dbReference type="ARBA" id="ARBA00004141"/>
    </source>
</evidence>
<dbReference type="PANTHER" id="PTHR22950">
    <property type="entry name" value="AMINO ACID TRANSPORTER"/>
    <property type="match status" value="1"/>
</dbReference>
<evidence type="ECO:0000256" key="3">
    <source>
        <dbReference type="ARBA" id="ARBA00022989"/>
    </source>
</evidence>
<reference evidence="8" key="2">
    <citation type="submission" date="2017-02" db="UniProtKB">
        <authorList>
            <consortium name="WormBaseParasite"/>
        </authorList>
    </citation>
    <scope>IDENTIFICATION</scope>
</reference>
<evidence type="ECO:0000313" key="8">
    <source>
        <dbReference type="WBParaSite" id="ACAC_0001301301-mRNA-1"/>
    </source>
</evidence>
<feature type="transmembrane region" description="Helical" evidence="5">
    <location>
        <begin position="147"/>
        <end position="174"/>
    </location>
</feature>
<feature type="transmembrane region" description="Helical" evidence="5">
    <location>
        <begin position="449"/>
        <end position="472"/>
    </location>
</feature>
<feature type="transmembrane region" description="Helical" evidence="5">
    <location>
        <begin position="307"/>
        <end position="325"/>
    </location>
</feature>
<evidence type="ECO:0000259" key="6">
    <source>
        <dbReference type="Pfam" id="PF01490"/>
    </source>
</evidence>
<proteinExistence type="predicted"/>
<feature type="transmembrane region" description="Helical" evidence="5">
    <location>
        <begin position="381"/>
        <end position="403"/>
    </location>
</feature>
<dbReference type="Pfam" id="PF01490">
    <property type="entry name" value="Aa_trans"/>
    <property type="match status" value="1"/>
</dbReference>
<feature type="transmembrane region" description="Helical" evidence="5">
    <location>
        <begin position="265"/>
        <end position="287"/>
    </location>
</feature>
<evidence type="ECO:0000256" key="4">
    <source>
        <dbReference type="ARBA" id="ARBA00023136"/>
    </source>
</evidence>
<name>A0A0K0DMS3_ANGCA</name>
<organism evidence="7 8">
    <name type="scientific">Angiostrongylus cantonensis</name>
    <name type="common">Rat lungworm</name>
    <dbReference type="NCBI Taxonomy" id="6313"/>
    <lineage>
        <taxon>Eukaryota</taxon>
        <taxon>Metazoa</taxon>
        <taxon>Ecdysozoa</taxon>
        <taxon>Nematoda</taxon>
        <taxon>Chromadorea</taxon>
        <taxon>Rhabditida</taxon>
        <taxon>Rhabditina</taxon>
        <taxon>Rhabditomorpha</taxon>
        <taxon>Strongyloidea</taxon>
        <taxon>Metastrongylidae</taxon>
        <taxon>Angiostrongylus</taxon>
    </lineage>
</organism>
<dbReference type="Proteomes" id="UP000035642">
    <property type="component" value="Unassembled WGS sequence"/>
</dbReference>
<keyword evidence="7" id="KW-1185">Reference proteome</keyword>
<evidence type="ECO:0000256" key="2">
    <source>
        <dbReference type="ARBA" id="ARBA00022692"/>
    </source>
</evidence>
<dbReference type="PANTHER" id="PTHR22950:SF349">
    <property type="entry name" value="AMINO ACID TRANSPORTER TRANSMEMBRANE DOMAIN-CONTAINING PROTEIN"/>
    <property type="match status" value="1"/>
</dbReference>
<dbReference type="GO" id="GO:0005774">
    <property type="term" value="C:vacuolar membrane"/>
    <property type="evidence" value="ECO:0007669"/>
    <property type="project" value="TreeGrafter"/>
</dbReference>
<feature type="transmembrane region" description="Helical" evidence="5">
    <location>
        <begin position="484"/>
        <end position="507"/>
    </location>
</feature>
<dbReference type="GO" id="GO:0015179">
    <property type="term" value="F:L-amino acid transmembrane transporter activity"/>
    <property type="evidence" value="ECO:0007669"/>
    <property type="project" value="TreeGrafter"/>
</dbReference>
<feature type="transmembrane region" description="Helical" evidence="5">
    <location>
        <begin position="242"/>
        <end position="258"/>
    </location>
</feature>
<feature type="transmembrane region" description="Helical" evidence="5">
    <location>
        <begin position="423"/>
        <end position="443"/>
    </location>
</feature>
<dbReference type="AlphaFoldDB" id="A0A0K0DMS3"/>
<feature type="transmembrane region" description="Helical" evidence="5">
    <location>
        <begin position="337"/>
        <end position="361"/>
    </location>
</feature>
<feature type="transmembrane region" description="Helical" evidence="5">
    <location>
        <begin position="209"/>
        <end position="230"/>
    </location>
</feature>
<feature type="domain" description="Amino acid transporter transmembrane" evidence="6">
    <location>
        <begin position="117"/>
        <end position="504"/>
    </location>
</feature>
<reference evidence="7" key="1">
    <citation type="submission" date="2012-09" db="EMBL/GenBank/DDBJ databases">
        <authorList>
            <person name="Martin A.A."/>
        </authorList>
    </citation>
    <scope>NUCLEOTIDE SEQUENCE</scope>
</reference>
<accession>A0A0K0DMS3</accession>
<keyword evidence="3 5" id="KW-1133">Transmembrane helix</keyword>
<protein>
    <submittedName>
        <fullName evidence="8">Aa_trans domain-containing protein</fullName>
    </submittedName>
</protein>
<evidence type="ECO:0000313" key="7">
    <source>
        <dbReference type="Proteomes" id="UP000035642"/>
    </source>
</evidence>
<dbReference type="WBParaSite" id="ACAC_0001301301-mRNA-1">
    <property type="protein sequence ID" value="ACAC_0001301301-mRNA-1"/>
    <property type="gene ID" value="ACAC_0001301301"/>
</dbReference>
<dbReference type="InterPro" id="IPR013057">
    <property type="entry name" value="AA_transpt_TM"/>
</dbReference>